<protein>
    <submittedName>
        <fullName evidence="2">ATP-dependent DNA helicase</fullName>
    </submittedName>
</protein>
<dbReference type="EMBL" id="BMAV01013187">
    <property type="protein sequence ID" value="GFY60512.1"/>
    <property type="molecule type" value="Genomic_DNA"/>
</dbReference>
<dbReference type="Proteomes" id="UP000886998">
    <property type="component" value="Unassembled WGS sequence"/>
</dbReference>
<reference evidence="2" key="1">
    <citation type="submission" date="2020-08" db="EMBL/GenBank/DDBJ databases">
        <title>Multicomponent nature underlies the extraordinary mechanical properties of spider dragline silk.</title>
        <authorList>
            <person name="Kono N."/>
            <person name="Nakamura H."/>
            <person name="Mori M."/>
            <person name="Yoshida Y."/>
            <person name="Ohtoshi R."/>
            <person name="Malay A.D."/>
            <person name="Moran D.A.P."/>
            <person name="Tomita M."/>
            <person name="Numata K."/>
            <person name="Arakawa K."/>
        </authorList>
    </citation>
    <scope>NUCLEOTIDE SEQUENCE</scope>
</reference>
<keyword evidence="3" id="KW-1185">Reference proteome</keyword>
<dbReference type="InterPro" id="IPR046700">
    <property type="entry name" value="DUF6570"/>
</dbReference>
<dbReference type="GO" id="GO:0004386">
    <property type="term" value="F:helicase activity"/>
    <property type="evidence" value="ECO:0007669"/>
    <property type="project" value="UniProtKB-KW"/>
</dbReference>
<comment type="caution">
    <text evidence="2">The sequence shown here is derived from an EMBL/GenBank/DDBJ whole genome shotgun (WGS) entry which is preliminary data.</text>
</comment>
<keyword evidence="2" id="KW-0378">Hydrolase</keyword>
<dbReference type="OrthoDB" id="6425635at2759"/>
<dbReference type="AlphaFoldDB" id="A0A8X7CBR2"/>
<dbReference type="Pfam" id="PF20209">
    <property type="entry name" value="DUF6570"/>
    <property type="match status" value="1"/>
</dbReference>
<keyword evidence="2" id="KW-0067">ATP-binding</keyword>
<evidence type="ECO:0000313" key="2">
    <source>
        <dbReference type="EMBL" id="GFY60512.1"/>
    </source>
</evidence>
<feature type="domain" description="DUF6570" evidence="1">
    <location>
        <begin position="234"/>
        <end position="352"/>
    </location>
</feature>
<evidence type="ECO:0000259" key="1">
    <source>
        <dbReference type="Pfam" id="PF20209"/>
    </source>
</evidence>
<sequence length="625" mass="72256">MKRLRAANHRKNKTHKLRKIIKTYLEYKKPNQLNNERFVESCKLIKHEENKKINTKEEKVKEEKLKRQKKLATESDDVKRQRLRKRRYHYNSETHTRRRLKLDKAKQRMQRLRVAESQEDHDSRIAKNRQRMSEIQETESFEQREVRLSALREHNSQVRITEKSQIETFNKTINIFCDKVCQICTKRCYQNQVTSHKINLSTASYLPAELTSKGTILLCHRCKNHLTSKKSLDPAKAYWNNLYPGEVPDVIKQLTQSEQRLLLRIIPFIKIKYDGLLGQYGFRGQAVLFAQDIFVCEFTENLPNILPRSTDSIAMVDITEQLENLNISHPHVYEALRWLINNNPLYHDVIIDIDPHILQEDLIRVTKAIDEENAINNNQSLLEPATVSAVGEAGNADDSYEMINNSIHILRASWHQGNKQVFKTNHAGSQCCAMVLANIARAAILSPHSWTNNILNINMLEGDAIYSKIRQLSIDNPLVPPIDETGYLEIRHFRVIRDSFMMYNCSFRMEYDEETDLVGCLRDSVNNQYYGMTLKEALTTMLRNHKAGILTATSKSLGVMNYNNKYYFTDSHACGPKGARASDTHGKACVIKCGSLDDLVRVCKHATGSGNVQYTLNYIDVHMTD</sequence>
<gene>
    <name evidence="2" type="primary">HaOG201998</name>
    <name evidence="2" type="ORF">TNIN_480841</name>
</gene>
<accession>A0A8X7CBR2</accession>
<organism evidence="2 3">
    <name type="scientific">Trichonephila inaurata madagascariensis</name>
    <dbReference type="NCBI Taxonomy" id="2747483"/>
    <lineage>
        <taxon>Eukaryota</taxon>
        <taxon>Metazoa</taxon>
        <taxon>Ecdysozoa</taxon>
        <taxon>Arthropoda</taxon>
        <taxon>Chelicerata</taxon>
        <taxon>Arachnida</taxon>
        <taxon>Araneae</taxon>
        <taxon>Araneomorphae</taxon>
        <taxon>Entelegynae</taxon>
        <taxon>Araneoidea</taxon>
        <taxon>Nephilidae</taxon>
        <taxon>Trichonephila</taxon>
        <taxon>Trichonephila inaurata</taxon>
    </lineage>
</organism>
<proteinExistence type="predicted"/>
<name>A0A8X7CBR2_9ARAC</name>
<keyword evidence="2" id="KW-0347">Helicase</keyword>
<dbReference type="Gene3D" id="3.90.70.120">
    <property type="match status" value="1"/>
</dbReference>
<evidence type="ECO:0000313" key="3">
    <source>
        <dbReference type="Proteomes" id="UP000886998"/>
    </source>
</evidence>
<keyword evidence="2" id="KW-0547">Nucleotide-binding</keyword>